<keyword evidence="4" id="KW-0410">Iron transport</keyword>
<evidence type="ECO:0000259" key="12">
    <source>
        <dbReference type="Pfam" id="PF00593"/>
    </source>
</evidence>
<dbReference type="RefSeq" id="WP_345304473.1">
    <property type="nucleotide sequence ID" value="NZ_BAABJE010000018.1"/>
</dbReference>
<comment type="subcellular location">
    <subcellularLocation>
        <location evidence="1">Cell outer membrane</location>
        <topology evidence="1">Multi-pass membrane protein</topology>
    </subcellularLocation>
</comment>
<dbReference type="Pfam" id="PF00593">
    <property type="entry name" value="TonB_dep_Rec_b-barrel"/>
    <property type="match status" value="1"/>
</dbReference>
<evidence type="ECO:0000256" key="6">
    <source>
        <dbReference type="ARBA" id="ARBA00022729"/>
    </source>
</evidence>
<proteinExistence type="predicted"/>
<dbReference type="Gene3D" id="2.40.170.20">
    <property type="entry name" value="TonB-dependent receptor, beta-barrel domain"/>
    <property type="match status" value="1"/>
</dbReference>
<keyword evidence="7" id="KW-0408">Iron</keyword>
<name>A0ABP9C282_9GAMM</name>
<keyword evidence="6" id="KW-0732">Signal</keyword>
<evidence type="ECO:0000256" key="7">
    <source>
        <dbReference type="ARBA" id="ARBA00023004"/>
    </source>
</evidence>
<comment type="caution">
    <text evidence="13">The sequence shown here is derived from an EMBL/GenBank/DDBJ whole genome shotgun (WGS) entry which is preliminary data.</text>
</comment>
<keyword evidence="13" id="KW-0675">Receptor</keyword>
<dbReference type="InterPro" id="IPR000531">
    <property type="entry name" value="Beta-barrel_TonB"/>
</dbReference>
<evidence type="ECO:0000256" key="4">
    <source>
        <dbReference type="ARBA" id="ARBA00022496"/>
    </source>
</evidence>
<evidence type="ECO:0000256" key="11">
    <source>
        <dbReference type="ARBA" id="ARBA00023237"/>
    </source>
</evidence>
<sequence>MPSPKHQAIACLLWCAAFACDAQPDERCPTPSAGEVAGIPAPADGSGKARCVDPATNTGRATANAIVRADDAFGTSVGRESIGIYTAGSVRGFSAVAAGNVRINSMYFDQIQPLYPMMREATNIRIGLSATASPFPAPTGIVDYTLLTPKAVPSTSATAAIDSWGGVSVQIDRDQPLLASLRMAGAIGLYRNEFRNGTDNAQVVSALAGRWAPNEQITVQPFWQHSTVRDDDTGPLYMTAGNYLPPEMERRRFAGPSWLDANSRSDVYGVVANVAISPRTQLHAGIFHSRIDMRTDAANLYVGVDRDGYGRQIAILDPPSAYTATSGETRLTRAFVHGKTSHQLHLNLRARRKERTYDGSSEIDLGPARIGARRDIERPEVRFQEQSRYALRQASAGVAYRGLLGKALEVGAGVQKVRYEKTTTLPGLAPASSRSDPWLYNLSVVGMVGDQLSVYGGLVKGLEENGVAPASAANRNQPLQAIETSQRDLGVRWQIHRDMRLIVGAFDIEKPYFQTGNSGTFEPLGSIGSRGLELSLSGKLRPNLTVVAGGVLMRAEVTGPQVAAGAIGSHPVGIPDRVFRLNMDWKPDAAGGALSFDMGAAHASAKWANRSNTVRIPARTIVDLGARYRIASGDRNMLLRFVVSNVFDTFGFEALASGLYDTIPGRQAFLSLTADF</sequence>
<keyword evidence="11" id="KW-0998">Cell outer membrane</keyword>
<evidence type="ECO:0000256" key="3">
    <source>
        <dbReference type="ARBA" id="ARBA00022452"/>
    </source>
</evidence>
<dbReference type="InterPro" id="IPR036942">
    <property type="entry name" value="Beta-barrel_TonB_sf"/>
</dbReference>
<keyword evidence="2" id="KW-0813">Transport</keyword>
<keyword evidence="10" id="KW-0472">Membrane</keyword>
<evidence type="ECO:0000256" key="5">
    <source>
        <dbReference type="ARBA" id="ARBA00022692"/>
    </source>
</evidence>
<gene>
    <name evidence="13" type="ORF">GCM10023307_33140</name>
</gene>
<organism evidence="13 14">
    <name type="scientific">Lysobacter hankyongensis</name>
    <dbReference type="NCBI Taxonomy" id="1176535"/>
    <lineage>
        <taxon>Bacteria</taxon>
        <taxon>Pseudomonadati</taxon>
        <taxon>Pseudomonadota</taxon>
        <taxon>Gammaproteobacteria</taxon>
        <taxon>Lysobacterales</taxon>
        <taxon>Lysobacteraceae</taxon>
        <taxon>Lysobacter</taxon>
    </lineage>
</organism>
<evidence type="ECO:0000313" key="13">
    <source>
        <dbReference type="EMBL" id="GAA4803776.1"/>
    </source>
</evidence>
<keyword evidence="5" id="KW-0812">Transmembrane</keyword>
<dbReference type="Proteomes" id="UP001499959">
    <property type="component" value="Unassembled WGS sequence"/>
</dbReference>
<accession>A0ABP9C282</accession>
<keyword evidence="8" id="KW-0406">Ion transport</keyword>
<evidence type="ECO:0000256" key="9">
    <source>
        <dbReference type="ARBA" id="ARBA00023077"/>
    </source>
</evidence>
<keyword evidence="3" id="KW-1134">Transmembrane beta strand</keyword>
<protein>
    <submittedName>
        <fullName evidence="13">TonB-dependent receptor</fullName>
    </submittedName>
</protein>
<dbReference type="EMBL" id="BAABJE010000018">
    <property type="protein sequence ID" value="GAA4803776.1"/>
    <property type="molecule type" value="Genomic_DNA"/>
</dbReference>
<evidence type="ECO:0000256" key="8">
    <source>
        <dbReference type="ARBA" id="ARBA00023065"/>
    </source>
</evidence>
<dbReference type="SUPFAM" id="SSF56935">
    <property type="entry name" value="Porins"/>
    <property type="match status" value="1"/>
</dbReference>
<evidence type="ECO:0000256" key="2">
    <source>
        <dbReference type="ARBA" id="ARBA00022448"/>
    </source>
</evidence>
<dbReference type="InterPro" id="IPR039426">
    <property type="entry name" value="TonB-dep_rcpt-like"/>
</dbReference>
<feature type="domain" description="TonB-dependent receptor-like beta-barrel" evidence="12">
    <location>
        <begin position="271"/>
        <end position="646"/>
    </location>
</feature>
<dbReference type="PANTHER" id="PTHR32552">
    <property type="entry name" value="FERRICHROME IRON RECEPTOR-RELATED"/>
    <property type="match status" value="1"/>
</dbReference>
<evidence type="ECO:0000256" key="1">
    <source>
        <dbReference type="ARBA" id="ARBA00004571"/>
    </source>
</evidence>
<evidence type="ECO:0000256" key="10">
    <source>
        <dbReference type="ARBA" id="ARBA00023136"/>
    </source>
</evidence>
<dbReference type="PROSITE" id="PS51257">
    <property type="entry name" value="PROKAR_LIPOPROTEIN"/>
    <property type="match status" value="1"/>
</dbReference>
<dbReference type="PANTHER" id="PTHR32552:SF89">
    <property type="entry name" value="CATECHOLATE SIDEROPHORE RECEPTOR FIU"/>
    <property type="match status" value="1"/>
</dbReference>
<keyword evidence="9" id="KW-0798">TonB box</keyword>
<evidence type="ECO:0000313" key="14">
    <source>
        <dbReference type="Proteomes" id="UP001499959"/>
    </source>
</evidence>
<keyword evidence="14" id="KW-1185">Reference proteome</keyword>
<reference evidence="14" key="1">
    <citation type="journal article" date="2019" name="Int. J. Syst. Evol. Microbiol.">
        <title>The Global Catalogue of Microorganisms (GCM) 10K type strain sequencing project: providing services to taxonomists for standard genome sequencing and annotation.</title>
        <authorList>
            <consortium name="The Broad Institute Genomics Platform"/>
            <consortium name="The Broad Institute Genome Sequencing Center for Infectious Disease"/>
            <person name="Wu L."/>
            <person name="Ma J."/>
        </authorList>
    </citation>
    <scope>NUCLEOTIDE SEQUENCE [LARGE SCALE GENOMIC DNA]</scope>
    <source>
        <strain evidence="14">JCM 18204</strain>
    </source>
</reference>